<organism evidence="9 10">
    <name type="scientific">Solanum bulbocastanum</name>
    <name type="common">Wild potato</name>
    <dbReference type="NCBI Taxonomy" id="147425"/>
    <lineage>
        <taxon>Eukaryota</taxon>
        <taxon>Viridiplantae</taxon>
        <taxon>Streptophyta</taxon>
        <taxon>Embryophyta</taxon>
        <taxon>Tracheophyta</taxon>
        <taxon>Spermatophyta</taxon>
        <taxon>Magnoliopsida</taxon>
        <taxon>eudicotyledons</taxon>
        <taxon>Gunneridae</taxon>
        <taxon>Pentapetalae</taxon>
        <taxon>asterids</taxon>
        <taxon>lamiids</taxon>
        <taxon>Solanales</taxon>
        <taxon>Solanaceae</taxon>
        <taxon>Solanoideae</taxon>
        <taxon>Solaneae</taxon>
        <taxon>Solanum</taxon>
    </lineage>
</organism>
<evidence type="ECO:0000313" key="10">
    <source>
        <dbReference type="Proteomes" id="UP001371456"/>
    </source>
</evidence>
<dbReference type="Proteomes" id="UP001371456">
    <property type="component" value="Unassembled WGS sequence"/>
</dbReference>
<keyword evidence="4" id="KW-0540">Nuclease</keyword>
<evidence type="ECO:0000259" key="8">
    <source>
        <dbReference type="Pfam" id="PF13359"/>
    </source>
</evidence>
<dbReference type="GO" id="GO:0004518">
    <property type="term" value="F:nuclease activity"/>
    <property type="evidence" value="ECO:0007669"/>
    <property type="project" value="UniProtKB-KW"/>
</dbReference>
<keyword evidence="5" id="KW-0479">Metal-binding</keyword>
<evidence type="ECO:0000256" key="4">
    <source>
        <dbReference type="ARBA" id="ARBA00022722"/>
    </source>
</evidence>
<comment type="similarity">
    <text evidence="3">Belongs to the HARBI1 family.</text>
</comment>
<feature type="domain" description="DDE Tnp4" evidence="8">
    <location>
        <begin position="105"/>
        <end position="159"/>
    </location>
</feature>
<protein>
    <recommendedName>
        <fullName evidence="8">DDE Tnp4 domain-containing protein</fullName>
    </recommendedName>
</protein>
<evidence type="ECO:0000256" key="2">
    <source>
        <dbReference type="ARBA" id="ARBA00004123"/>
    </source>
</evidence>
<keyword evidence="6" id="KW-0378">Hydrolase</keyword>
<evidence type="ECO:0000256" key="7">
    <source>
        <dbReference type="ARBA" id="ARBA00023242"/>
    </source>
</evidence>
<reference evidence="9 10" key="1">
    <citation type="submission" date="2024-02" db="EMBL/GenBank/DDBJ databases">
        <title>de novo genome assembly of Solanum bulbocastanum strain 11H21.</title>
        <authorList>
            <person name="Hosaka A.J."/>
        </authorList>
    </citation>
    <scope>NUCLEOTIDE SEQUENCE [LARGE SCALE GENOMIC DNA]</scope>
    <source>
        <tissue evidence="9">Young leaves</tissue>
    </source>
</reference>
<dbReference type="PANTHER" id="PTHR22930">
    <property type="match status" value="1"/>
</dbReference>
<name>A0AAN8TSH9_SOLBU</name>
<dbReference type="Pfam" id="PF13359">
    <property type="entry name" value="DDE_Tnp_4"/>
    <property type="match status" value="1"/>
</dbReference>
<evidence type="ECO:0000256" key="6">
    <source>
        <dbReference type="ARBA" id="ARBA00022801"/>
    </source>
</evidence>
<evidence type="ECO:0000256" key="3">
    <source>
        <dbReference type="ARBA" id="ARBA00006958"/>
    </source>
</evidence>
<gene>
    <name evidence="9" type="ORF">RDI58_007256</name>
</gene>
<comment type="subcellular location">
    <subcellularLocation>
        <location evidence="2">Nucleus</location>
    </subcellularLocation>
</comment>
<dbReference type="GO" id="GO:0005634">
    <property type="term" value="C:nucleus"/>
    <property type="evidence" value="ECO:0007669"/>
    <property type="project" value="UniProtKB-SubCell"/>
</dbReference>
<keyword evidence="7" id="KW-0539">Nucleus</keyword>
<accession>A0AAN8TSH9</accession>
<dbReference type="EMBL" id="JBANQN010000003">
    <property type="protein sequence ID" value="KAK6793803.1"/>
    <property type="molecule type" value="Genomic_DNA"/>
</dbReference>
<keyword evidence="10" id="KW-1185">Reference proteome</keyword>
<dbReference type="AlphaFoldDB" id="A0AAN8TSH9"/>
<evidence type="ECO:0000256" key="1">
    <source>
        <dbReference type="ARBA" id="ARBA00001968"/>
    </source>
</evidence>
<comment type="caution">
    <text evidence="9">The sequence shown here is derived from an EMBL/GenBank/DDBJ whole genome shotgun (WGS) entry which is preliminary data.</text>
</comment>
<proteinExistence type="inferred from homology"/>
<comment type="cofactor">
    <cofactor evidence="1">
        <name>a divalent metal cation</name>
        <dbReference type="ChEBI" id="CHEBI:60240"/>
    </cofactor>
</comment>
<sequence length="179" mass="20243">MIGCSYHTHHHASSSKQPLRERMWSMIGMKFVQNANEQDQVQTKRLKWKTEHGIKMEAIPMKAIISSEKPPESAKSAPKRGAFWFLLGELFSSGIDCVGAIDEAYIEVEVPKAVQQAYHNLKGKTSQNVICVCDFDMRFTFVVAGWEGTVHDSKVLENALVEPTSQFPFPPHDNFKLHP</sequence>
<dbReference type="GO" id="GO:0016787">
    <property type="term" value="F:hydrolase activity"/>
    <property type="evidence" value="ECO:0007669"/>
    <property type="project" value="UniProtKB-KW"/>
</dbReference>
<evidence type="ECO:0000256" key="5">
    <source>
        <dbReference type="ARBA" id="ARBA00022723"/>
    </source>
</evidence>
<dbReference type="GO" id="GO:0046872">
    <property type="term" value="F:metal ion binding"/>
    <property type="evidence" value="ECO:0007669"/>
    <property type="project" value="UniProtKB-KW"/>
</dbReference>
<evidence type="ECO:0000313" key="9">
    <source>
        <dbReference type="EMBL" id="KAK6793803.1"/>
    </source>
</evidence>
<dbReference type="PANTHER" id="PTHR22930:SF285">
    <property type="entry name" value="PROTEIN ALP1-LIKE"/>
    <property type="match status" value="1"/>
</dbReference>
<dbReference type="InterPro" id="IPR045249">
    <property type="entry name" value="HARBI1-like"/>
</dbReference>
<dbReference type="InterPro" id="IPR027806">
    <property type="entry name" value="HARBI1_dom"/>
</dbReference>